<dbReference type="Proteomes" id="UP000718012">
    <property type="component" value="Unassembled WGS sequence"/>
</dbReference>
<keyword evidence="1" id="KW-0472">Membrane</keyword>
<evidence type="ECO:0000313" key="4">
    <source>
        <dbReference type="Proteomes" id="UP000718012"/>
    </source>
</evidence>
<sequence length="143" mass="16697">MDRTFHSKVDWWYWLLMAVTAFLLFDFFWFHYTIATLLVAAVMIFEIEMLIHTRYIVTDSGKLLIETGRFVADKTVLLNTIVGICKVNSFSIAPALSAHRVEITYRVGDKHEKVFVSPQNAEEFIRWIQKKMKSGENTNMIDN</sequence>
<dbReference type="EMBL" id="DYXD01000269">
    <property type="protein sequence ID" value="HJF09032.1"/>
    <property type="molecule type" value="Genomic_DNA"/>
</dbReference>
<accession>A0A921FG28</accession>
<protein>
    <submittedName>
        <fullName evidence="3">PH domain-containing protein</fullName>
    </submittedName>
</protein>
<keyword evidence="1" id="KW-0812">Transmembrane</keyword>
<dbReference type="AlphaFoldDB" id="A0A921FG28"/>
<proteinExistence type="predicted"/>
<name>A0A921FG28_9BACT</name>
<evidence type="ECO:0000313" key="3">
    <source>
        <dbReference type="EMBL" id="HJF09032.1"/>
    </source>
</evidence>
<evidence type="ECO:0000256" key="1">
    <source>
        <dbReference type="SAM" id="Phobius"/>
    </source>
</evidence>
<reference evidence="3" key="1">
    <citation type="journal article" date="2021" name="PeerJ">
        <title>Extensive microbial diversity within the chicken gut microbiome revealed by metagenomics and culture.</title>
        <authorList>
            <person name="Gilroy R."/>
            <person name="Ravi A."/>
            <person name="Getino M."/>
            <person name="Pursley I."/>
            <person name="Horton D.L."/>
            <person name="Alikhan N.F."/>
            <person name="Baker D."/>
            <person name="Gharbi K."/>
            <person name="Hall N."/>
            <person name="Watson M."/>
            <person name="Adriaenssens E.M."/>
            <person name="Foster-Nyarko E."/>
            <person name="Jarju S."/>
            <person name="Secka A."/>
            <person name="Antonio M."/>
            <person name="Oren A."/>
            <person name="Chaudhuri R.R."/>
            <person name="La Ragione R."/>
            <person name="Hildebrand F."/>
            <person name="Pallen M.J."/>
        </authorList>
    </citation>
    <scope>NUCLEOTIDE SEQUENCE</scope>
    <source>
        <strain evidence="3">CHK165-8395</strain>
    </source>
</reference>
<keyword evidence="1" id="KW-1133">Transmembrane helix</keyword>
<comment type="caution">
    <text evidence="3">The sequence shown here is derived from an EMBL/GenBank/DDBJ whole genome shotgun (WGS) entry which is preliminary data.</text>
</comment>
<dbReference type="InterPro" id="IPR009589">
    <property type="entry name" value="PH_YyaB-like"/>
</dbReference>
<feature type="domain" description="Uncharacterized protein YyaB-like PH" evidence="2">
    <location>
        <begin position="53"/>
        <end position="131"/>
    </location>
</feature>
<dbReference type="GO" id="GO:0030153">
    <property type="term" value="P:bacteriocin immunity"/>
    <property type="evidence" value="ECO:0007669"/>
    <property type="project" value="InterPro"/>
</dbReference>
<dbReference type="Pfam" id="PF06713">
    <property type="entry name" value="bPH_4"/>
    <property type="match status" value="1"/>
</dbReference>
<organism evidence="3 4">
    <name type="scientific">Phocaeicola coprocola</name>
    <dbReference type="NCBI Taxonomy" id="310298"/>
    <lineage>
        <taxon>Bacteria</taxon>
        <taxon>Pseudomonadati</taxon>
        <taxon>Bacteroidota</taxon>
        <taxon>Bacteroidia</taxon>
        <taxon>Bacteroidales</taxon>
        <taxon>Bacteroidaceae</taxon>
        <taxon>Phocaeicola</taxon>
    </lineage>
</organism>
<reference evidence="3" key="2">
    <citation type="submission" date="2021-09" db="EMBL/GenBank/DDBJ databases">
        <authorList>
            <person name="Gilroy R."/>
        </authorList>
    </citation>
    <scope>NUCLEOTIDE SEQUENCE</scope>
    <source>
        <strain evidence="3">CHK165-8395</strain>
    </source>
</reference>
<evidence type="ECO:0000259" key="2">
    <source>
        <dbReference type="Pfam" id="PF06713"/>
    </source>
</evidence>
<feature type="transmembrane region" description="Helical" evidence="1">
    <location>
        <begin position="12"/>
        <end position="45"/>
    </location>
</feature>
<gene>
    <name evidence="3" type="ORF">K8U81_12770</name>
</gene>